<feature type="non-terminal residue" evidence="1">
    <location>
        <position position="187"/>
    </location>
</feature>
<gene>
    <name evidence="1" type="ORF">PR048_016031</name>
</gene>
<sequence length="187" mass="21715">MEFYLKQLIENKNLFLKLSHKVIEFYENERTAEYVQDRRWRQDPLAKATDSVNSQYILTGINFLYVSEEDIEGKKDILFKRFPEAKVIPNTRDLHAFIPVSETKIKVSTTSLSDNHQVCFIQEEYARLDGRWKTFQLTKVNTLLCFSILQAPTHLSNSHTVISLDQGKPYFTCCFPIELSLATTGPN</sequence>
<proteinExistence type="predicted"/>
<reference evidence="1 2" key="1">
    <citation type="submission" date="2023-02" db="EMBL/GenBank/DDBJ databases">
        <title>LHISI_Scaffold_Assembly.</title>
        <authorList>
            <person name="Stuart O.P."/>
            <person name="Cleave R."/>
            <person name="Magrath M.J.L."/>
            <person name="Mikheyev A.S."/>
        </authorList>
    </citation>
    <scope>NUCLEOTIDE SEQUENCE [LARGE SCALE GENOMIC DNA]</scope>
    <source>
        <strain evidence="1">Daus_M_001</strain>
        <tissue evidence="1">Leg muscle</tissue>
    </source>
</reference>
<protein>
    <submittedName>
        <fullName evidence="1">Uncharacterized protein</fullName>
    </submittedName>
</protein>
<evidence type="ECO:0000313" key="1">
    <source>
        <dbReference type="EMBL" id="KAJ8884174.1"/>
    </source>
</evidence>
<keyword evidence="2" id="KW-1185">Reference proteome</keyword>
<organism evidence="1 2">
    <name type="scientific">Dryococelus australis</name>
    <dbReference type="NCBI Taxonomy" id="614101"/>
    <lineage>
        <taxon>Eukaryota</taxon>
        <taxon>Metazoa</taxon>
        <taxon>Ecdysozoa</taxon>
        <taxon>Arthropoda</taxon>
        <taxon>Hexapoda</taxon>
        <taxon>Insecta</taxon>
        <taxon>Pterygota</taxon>
        <taxon>Neoptera</taxon>
        <taxon>Polyneoptera</taxon>
        <taxon>Phasmatodea</taxon>
        <taxon>Verophasmatodea</taxon>
        <taxon>Anareolatae</taxon>
        <taxon>Phasmatidae</taxon>
        <taxon>Eurycanthinae</taxon>
        <taxon>Dryococelus</taxon>
    </lineage>
</organism>
<accession>A0ABQ9HIL2</accession>
<comment type="caution">
    <text evidence="1">The sequence shown here is derived from an EMBL/GenBank/DDBJ whole genome shotgun (WGS) entry which is preliminary data.</text>
</comment>
<dbReference type="Proteomes" id="UP001159363">
    <property type="component" value="Chromosome 4"/>
</dbReference>
<dbReference type="EMBL" id="JARBHB010000005">
    <property type="protein sequence ID" value="KAJ8884174.1"/>
    <property type="molecule type" value="Genomic_DNA"/>
</dbReference>
<evidence type="ECO:0000313" key="2">
    <source>
        <dbReference type="Proteomes" id="UP001159363"/>
    </source>
</evidence>
<name>A0ABQ9HIL2_9NEOP</name>